<dbReference type="EMBL" id="FOGB01000004">
    <property type="protein sequence ID" value="SEQ48381.1"/>
    <property type="molecule type" value="Genomic_DNA"/>
</dbReference>
<evidence type="ECO:0000313" key="2">
    <source>
        <dbReference type="Proteomes" id="UP000198749"/>
    </source>
</evidence>
<dbReference type="AlphaFoldDB" id="A0A1H9GE51"/>
<dbReference type="STRING" id="355243.SAMN03080615_01630"/>
<name>A0A1H9GE51_9GAMM</name>
<dbReference type="Proteomes" id="UP000198749">
    <property type="component" value="Unassembled WGS sequence"/>
</dbReference>
<proteinExistence type="predicted"/>
<evidence type="ECO:0000313" key="1">
    <source>
        <dbReference type="EMBL" id="SEQ48381.1"/>
    </source>
</evidence>
<dbReference type="RefSeq" id="WP_139203155.1">
    <property type="nucleotide sequence ID" value="NZ_AP025284.1"/>
</dbReference>
<protein>
    <submittedName>
        <fullName evidence="1">Uncharacterized protein</fullName>
    </submittedName>
</protein>
<reference evidence="2" key="1">
    <citation type="submission" date="2016-10" db="EMBL/GenBank/DDBJ databases">
        <authorList>
            <person name="Varghese N."/>
            <person name="Submissions S."/>
        </authorList>
    </citation>
    <scope>NUCLEOTIDE SEQUENCE [LARGE SCALE GENOMIC DNA]</scope>
    <source>
        <strain evidence="2">DSM 18887</strain>
    </source>
</reference>
<keyword evidence="2" id="KW-1185">Reference proteome</keyword>
<accession>A0A1H9GE51</accession>
<sequence>MNTRLTQTSHNQWRYNGVHITAHILKKPIGLVNECYHLTSRFKNLHFGTLKAAAEWLDKHDIPQEPEQCAIA</sequence>
<gene>
    <name evidence="1" type="ORF">SAMN03080615_01630</name>
</gene>
<organism evidence="1 2">
    <name type="scientific">Amphritea atlantica</name>
    <dbReference type="NCBI Taxonomy" id="355243"/>
    <lineage>
        <taxon>Bacteria</taxon>
        <taxon>Pseudomonadati</taxon>
        <taxon>Pseudomonadota</taxon>
        <taxon>Gammaproteobacteria</taxon>
        <taxon>Oceanospirillales</taxon>
        <taxon>Oceanospirillaceae</taxon>
        <taxon>Amphritea</taxon>
    </lineage>
</organism>